<evidence type="ECO:0000313" key="2">
    <source>
        <dbReference type="Proteomes" id="UP000034137"/>
    </source>
</evidence>
<sequence length="72" mass="8593">MDELASEIYELVKTKMEEQGAFDRDSYDQIVEETIDYFREKGKLTDDDNDEFIRDELDEMFETAVDELADRK</sequence>
<organism evidence="1 2">
    <name type="scientific">Candidatus Falkowbacteria bacterium GW2011_GWF2_39_8</name>
    <dbReference type="NCBI Taxonomy" id="1618642"/>
    <lineage>
        <taxon>Bacteria</taxon>
        <taxon>Candidatus Falkowiibacteriota</taxon>
    </lineage>
</organism>
<dbReference type="EMBL" id="LBXO01000016">
    <property type="protein sequence ID" value="KKR33014.1"/>
    <property type="molecule type" value="Genomic_DNA"/>
</dbReference>
<reference evidence="1 2" key="1">
    <citation type="journal article" date="2015" name="Nature">
        <title>rRNA introns, odd ribosomes, and small enigmatic genomes across a large radiation of phyla.</title>
        <authorList>
            <person name="Brown C.T."/>
            <person name="Hug L.A."/>
            <person name="Thomas B.C."/>
            <person name="Sharon I."/>
            <person name="Castelle C.J."/>
            <person name="Singh A."/>
            <person name="Wilkins M.J."/>
            <person name="Williams K.H."/>
            <person name="Banfield J.F."/>
        </authorList>
    </citation>
    <scope>NUCLEOTIDE SEQUENCE [LARGE SCALE GENOMIC DNA]</scope>
</reference>
<dbReference type="Proteomes" id="UP000034137">
    <property type="component" value="Unassembled WGS sequence"/>
</dbReference>
<protein>
    <submittedName>
        <fullName evidence="1">Uncharacterized protein</fullName>
    </submittedName>
</protein>
<proteinExistence type="predicted"/>
<gene>
    <name evidence="1" type="ORF">UT64_C0016G0011</name>
</gene>
<evidence type="ECO:0000313" key="1">
    <source>
        <dbReference type="EMBL" id="KKR33014.1"/>
    </source>
</evidence>
<name>A0A0G0PY01_9BACT</name>
<accession>A0A0G0PY01</accession>
<dbReference type="AlphaFoldDB" id="A0A0G0PY01"/>
<comment type="caution">
    <text evidence="1">The sequence shown here is derived from an EMBL/GenBank/DDBJ whole genome shotgun (WGS) entry which is preliminary data.</text>
</comment>